<feature type="compositionally biased region" description="Polar residues" evidence="2">
    <location>
        <begin position="1008"/>
        <end position="1024"/>
    </location>
</feature>
<dbReference type="Pfam" id="PF13432">
    <property type="entry name" value="TPR_16"/>
    <property type="match status" value="1"/>
</dbReference>
<sequence length="1148" mass="134685">MSRYIPSEAAFKNSSEIDLYVIQTFGKIVAPERILQSWFSIANLYFKIGNYSQSEKYLLELLRIQPHNQEANELLGTVYENQGRLKLALEFYERALCNKNASHNHAFVAAELCLKLIKKQKDEAEIKKLTDKALYLIERTRLTNKKYIPRAVHLMNQIYSILVRHAERQSDKRGCLKYRKGNAPASIKWIDNSVKELITVEDTFIDPGFNIILTKAILKLPDYQRAWENIIQRRYNFVDNFDWNLFVKNTFPKLRSCVISDNSKELLHELTEMIFFACDNVVRLSLKFKSREEAGKLVKEFSELITNWEIPSSQNRHLLEKWTRYQQEYQSRSLRHEGFFRLNLASTDLTHYQSAGSKLAEKNQEHLNNAYLNFKACLSFRRETFRDPTCPISHFIYLMCQRISDVSHQLLILLQCFDYEWINRSDMALQILKTDTQDDDDVKQKFCLPTHKNLLGDLSQSVGKENFEEFDLIKWLAKTIHKVDRIALCAPYDLDRFLMVSAWHVENGVLRDWLRDIFPRLQDILKIQESEIIDESAPFQDIYSFFTKVPSYEQLETNLTQLLPRQKIISKIEVPTLMDIEFFLLILLIQRHYHCVIERKAETIGQILYLSTHGCWKPRESHRKFWRTLLSLYGKNFQDKRVYTNDVMSDEEFTQCLREIRGDINIQDYDYHKEQIQTVVNWQGDLFLVMAFFYENMLTRHKQFRSTEGLRCIEIYQNWNRNISKEMPSGHLPKAGKSKIFSVLDDDIIDPGYRRFIPADANINDLTEQFSLAFKERDDSIEQITQQWDTLEECESFLGEHSSVTMLPKKNQKNSNYVTVNNENHSITINPLNEDRVTELDESEDEDKISELDESEDEDKISELDESEEEDKISELDESEEEEEEEDEISELDESEDEDEISELDESIDDDRMSELEKSLLSSEEFDEDFFTPSVTASKINDEIQENNDKDSPNDITDIQDRIDNLNFNDDTNKDDVNDIDLSRDEDLIRVDQEIQEIEPQQDYENIPNISGDQQLNEVISGDQQLGEDISRGQQLDEDISRGQQLDEDISRGQQLDEDISRGQQLDEDISSERQLGEDISSEQQLYEDISSDQQLDEDISSDQQLDEDISGDQQLDEEWDVSIIEKAEKDDDILNENIEEQINSNDK</sequence>
<evidence type="ECO:0000313" key="4">
    <source>
        <dbReference type="Proteomes" id="UP000266861"/>
    </source>
</evidence>
<dbReference type="InterPro" id="IPR011990">
    <property type="entry name" value="TPR-like_helical_dom_sf"/>
</dbReference>
<feature type="region of interest" description="Disordered" evidence="2">
    <location>
        <begin position="998"/>
        <end position="1121"/>
    </location>
</feature>
<proteinExistence type="predicted"/>
<feature type="region of interest" description="Disordered" evidence="2">
    <location>
        <begin position="825"/>
        <end position="958"/>
    </location>
</feature>
<protein>
    <submittedName>
        <fullName evidence="3">Uncharacterized protein</fullName>
    </submittedName>
</protein>
<dbReference type="EMBL" id="PQFF01000519">
    <property type="protein sequence ID" value="RHZ46291.1"/>
    <property type="molecule type" value="Genomic_DNA"/>
</dbReference>
<reference evidence="3 4" key="1">
    <citation type="submission" date="2018-08" db="EMBL/GenBank/DDBJ databases">
        <title>Genome and evolution of the arbuscular mycorrhizal fungus Diversispora epigaea (formerly Glomus versiforme) and its bacterial endosymbionts.</title>
        <authorList>
            <person name="Sun X."/>
            <person name="Fei Z."/>
            <person name="Harrison M."/>
        </authorList>
    </citation>
    <scope>NUCLEOTIDE SEQUENCE [LARGE SCALE GENOMIC DNA]</scope>
    <source>
        <strain evidence="3 4">IT104</strain>
    </source>
</reference>
<keyword evidence="4" id="KW-1185">Reference proteome</keyword>
<dbReference type="AlphaFoldDB" id="A0A397G5G7"/>
<dbReference type="InterPro" id="IPR019734">
    <property type="entry name" value="TPR_rpt"/>
</dbReference>
<dbReference type="SUPFAM" id="SSF48452">
    <property type="entry name" value="TPR-like"/>
    <property type="match status" value="1"/>
</dbReference>
<feature type="compositionally biased region" description="Acidic residues" evidence="2">
    <location>
        <begin position="840"/>
        <end position="909"/>
    </location>
</feature>
<evidence type="ECO:0000313" key="3">
    <source>
        <dbReference type="EMBL" id="RHZ46291.1"/>
    </source>
</evidence>
<name>A0A397G5G7_9GLOM</name>
<gene>
    <name evidence="3" type="ORF">Glove_627g26</name>
</gene>
<dbReference type="SMART" id="SM00028">
    <property type="entry name" value="TPR"/>
    <property type="match status" value="2"/>
</dbReference>
<comment type="caution">
    <text evidence="3">The sequence shown here is derived from an EMBL/GenBank/DDBJ whole genome shotgun (WGS) entry which is preliminary data.</text>
</comment>
<evidence type="ECO:0000256" key="2">
    <source>
        <dbReference type="SAM" id="MobiDB-lite"/>
    </source>
</evidence>
<keyword evidence="1" id="KW-0802">TPR repeat</keyword>
<evidence type="ECO:0000256" key="1">
    <source>
        <dbReference type="PROSITE-ProRule" id="PRU00339"/>
    </source>
</evidence>
<organism evidence="3 4">
    <name type="scientific">Diversispora epigaea</name>
    <dbReference type="NCBI Taxonomy" id="1348612"/>
    <lineage>
        <taxon>Eukaryota</taxon>
        <taxon>Fungi</taxon>
        <taxon>Fungi incertae sedis</taxon>
        <taxon>Mucoromycota</taxon>
        <taxon>Glomeromycotina</taxon>
        <taxon>Glomeromycetes</taxon>
        <taxon>Diversisporales</taxon>
        <taxon>Diversisporaceae</taxon>
        <taxon>Diversispora</taxon>
    </lineage>
</organism>
<feature type="compositionally biased region" description="Acidic residues" evidence="2">
    <location>
        <begin position="1095"/>
        <end position="1121"/>
    </location>
</feature>
<feature type="repeat" description="TPR" evidence="1">
    <location>
        <begin position="35"/>
        <end position="68"/>
    </location>
</feature>
<dbReference type="PROSITE" id="PS50005">
    <property type="entry name" value="TPR"/>
    <property type="match status" value="1"/>
</dbReference>
<dbReference type="Proteomes" id="UP000266861">
    <property type="component" value="Unassembled WGS sequence"/>
</dbReference>
<dbReference type="OrthoDB" id="2357150at2759"/>
<feature type="compositionally biased region" description="Basic and acidic residues" evidence="2">
    <location>
        <begin position="947"/>
        <end position="958"/>
    </location>
</feature>
<dbReference type="Gene3D" id="1.25.40.10">
    <property type="entry name" value="Tetratricopeptide repeat domain"/>
    <property type="match status" value="1"/>
</dbReference>
<accession>A0A397G5G7</accession>